<reference evidence="3" key="1">
    <citation type="journal article" date="2020" name="Nature">
        <title>Giant virus diversity and host interactions through global metagenomics.</title>
        <authorList>
            <person name="Schulz F."/>
            <person name="Roux S."/>
            <person name="Paez-Espino D."/>
            <person name="Jungbluth S."/>
            <person name="Walsh D.A."/>
            <person name="Denef V.J."/>
            <person name="McMahon K.D."/>
            <person name="Konstantinidis K.T."/>
            <person name="Eloe-Fadrosh E.A."/>
            <person name="Kyrpides N.C."/>
            <person name="Woyke T."/>
        </authorList>
    </citation>
    <scope>NUCLEOTIDE SEQUENCE</scope>
    <source>
        <strain evidence="3">GVMAG-M-3300023184-177</strain>
    </source>
</reference>
<dbReference type="Gene3D" id="3.80.10.10">
    <property type="entry name" value="Ribonuclease Inhibitor"/>
    <property type="match status" value="1"/>
</dbReference>
<dbReference type="PANTHER" id="PTHR47566">
    <property type="match status" value="1"/>
</dbReference>
<dbReference type="AlphaFoldDB" id="A0A6C0HXY9"/>
<evidence type="ECO:0000256" key="2">
    <source>
        <dbReference type="ARBA" id="ARBA00022737"/>
    </source>
</evidence>
<dbReference type="GO" id="GO:0035591">
    <property type="term" value="F:signaling adaptor activity"/>
    <property type="evidence" value="ECO:0007669"/>
    <property type="project" value="TreeGrafter"/>
</dbReference>
<name>A0A6C0HXY9_9ZZZZ</name>
<dbReference type="PROSITE" id="PS51450">
    <property type="entry name" value="LRR"/>
    <property type="match status" value="2"/>
</dbReference>
<dbReference type="InterPro" id="IPR032675">
    <property type="entry name" value="LRR_dom_sf"/>
</dbReference>
<keyword evidence="1" id="KW-0433">Leucine-rich repeat</keyword>
<keyword evidence="2" id="KW-0677">Repeat</keyword>
<dbReference type="InterPro" id="IPR001611">
    <property type="entry name" value="Leu-rich_rpt"/>
</dbReference>
<evidence type="ECO:0000256" key="1">
    <source>
        <dbReference type="ARBA" id="ARBA00022614"/>
    </source>
</evidence>
<organism evidence="3">
    <name type="scientific">viral metagenome</name>
    <dbReference type="NCBI Taxonomy" id="1070528"/>
    <lineage>
        <taxon>unclassified sequences</taxon>
        <taxon>metagenomes</taxon>
        <taxon>organismal metagenomes</taxon>
    </lineage>
</organism>
<sequence>MTIKIELIDNSLLEFNSFYDINPNLYHKITTFKCYNCNLDNIDFIANFINLKKLNASYNKIKIIPFVGSLEELEIYNNELVELPYLLNLKKLYAFNNRLTLLPNFDKLEYIDVSHNYISKISLGENIEKIFVGYNKITNIIIININVLEIECCSNLLPDINFIYGLEKLTKLNYTNNPIIYEPPYIKRFLPNNNHKTNSLHQIDSNVEKNILKLLNKKPNMNFQRITCDVLNNTILHPAIKKILMTCLNAKSIIEPTLRITFLEMFLILWTHIKKHEKYDILNTVLITNQCKCITCMFNDIINNYYTANVLNLDSVVLSKENSRVC</sequence>
<evidence type="ECO:0000313" key="3">
    <source>
        <dbReference type="EMBL" id="QHT84703.1"/>
    </source>
</evidence>
<accession>A0A6C0HXY9</accession>
<dbReference type="EMBL" id="MN740024">
    <property type="protein sequence ID" value="QHT84703.1"/>
    <property type="molecule type" value="Genomic_DNA"/>
</dbReference>
<dbReference type="InterPro" id="IPR052574">
    <property type="entry name" value="CDIRP"/>
</dbReference>
<dbReference type="PANTHER" id="PTHR47566:SF1">
    <property type="entry name" value="PROTEIN NUD1"/>
    <property type="match status" value="1"/>
</dbReference>
<protein>
    <submittedName>
        <fullName evidence="3">Uncharacterized protein</fullName>
    </submittedName>
</protein>
<dbReference type="SUPFAM" id="SSF52058">
    <property type="entry name" value="L domain-like"/>
    <property type="match status" value="1"/>
</dbReference>
<proteinExistence type="predicted"/>